<dbReference type="InterPro" id="IPR038664">
    <property type="entry name" value="Gar1/Naf1_Cbf5-bd_sf"/>
</dbReference>
<keyword evidence="20" id="KW-1185">Reference proteome</keyword>
<dbReference type="PROSITE" id="PS01359">
    <property type="entry name" value="ZF_PHD_1"/>
    <property type="match status" value="1"/>
</dbReference>
<evidence type="ECO:0000259" key="18">
    <source>
        <dbReference type="PROSITE" id="PS50076"/>
    </source>
</evidence>
<dbReference type="InterPro" id="IPR019786">
    <property type="entry name" value="Zinc_finger_PHD-type_CS"/>
</dbReference>
<dbReference type="GO" id="GO:0003723">
    <property type="term" value="F:RNA binding"/>
    <property type="evidence" value="ECO:0007669"/>
    <property type="project" value="UniProtKB-KW"/>
</dbReference>
<evidence type="ECO:0000256" key="15">
    <source>
        <dbReference type="SAM" id="MobiDB-lite"/>
    </source>
</evidence>
<dbReference type="Pfam" id="PF00628">
    <property type="entry name" value="PHD"/>
    <property type="match status" value="2"/>
</dbReference>
<sequence>MATTASLPAYLLPGVAVHQPPHLEGDASLATEILPGPPSAASVQQMTLKRDPKKPSMAYSYLPTSDPGSTYSGLMHGTLIGQDHEGPRTKRSRVDKGTATGRAQRASARNQSGMNAASVDPSILLDPATTSTSQPIAVDSDLGTINLEEETGFISRSDSSINLLDPSSSTSNGRAKRGDKGKGKDVETPPLRVKEEPKSFSLNTPEPPSNLLNNEDHCSACRSFGSLVYCDGCPRAFHLWCLDPPLEGVDDARWFCPTCLARKHPPRKPPPSLLSALIRQLQTSNPVEYQLPEEIRIFFKDVATGPKGAYVDSSELKPPRINRHGLVEDRDPYRLRDRNGGPVLCFQCGLSALPSSLPATAPAAKRARRFTTKSSSPDAWKSIVSCDYCTLHWHLDCLDPPLSALPPINKKWMCPNHADKVIAPKRRVPRQHAPPIEITKPRQFNNGNIDIIHPEYVPSIPSSTVPVDEVLINGRRYRVPERAIILDFWHKLNKWDEHIHRHVDEDDTSGVSSPLTELSSLDGSVDFTVQSSTRMSNGELDELSAAQVNGFLEVVLYTADDILQLLCDLSARQSETSHIQGKPRKTSDCGVQTDCDPHNPPSVMKNKHPLPAEPTVNGVSRPAVNRASESANTSSSVTVSAVRRRRASQHVIPRTSNRELRSRSRQHNDTPLTSISSRSSLKRCEEPSKDNSPAVALVAPSAVTAQSKGKIVNVKVSRTVRAPRQAAQKINSNSVKETKEKRGRKRKNRDDEAPCTDGENGSESVREIGKSPKEEKGGKSEKPEREARKSVRTPARQTQLNTVGHATPPASTITLTSPSLSITPSLKIRLPRLSNITTSNTSFSSTAPPDTAIRRRGGGRGGFYQRDMGPPDEVLEMGTFVHAVEDEMFCSSSISDKVPYFNAPIFLQNKTAIGKVDEILGPINEVYFSIKMGEGMVASSFKKGDKVYIGGDKLLPIERFLPRPKVAGGVTKRGRGRGAPPGRGGGRGGAPWEKEDHEIFDLVSEIEAAEGKGTTFYSWLDVPSTASTNEIAKAYRKKSMLLHPDKNPDVPGIHERFARLGVISTILRRKESRERYDFFYKNGVPKWRGTGYYYSRYRPGVGFVLVFLTILTSGLQYIVQRFNYNKDLARIEVIVGKAKAAAWGPKMIPVNGQRKVRINLGDSYEDGYSAGAKFLDMVVDEQHVYLLEPSGDMHLIDASTATPASISNTWFITLVKSLYHKVAGAKSTDTPASTDPVESEKLITSAPDIDSDDASSTNGSEATRSGTSTPRRGDDAGKRVPTSKAGGMRRKNLKRK</sequence>
<feature type="transmembrane region" description="Helical" evidence="16">
    <location>
        <begin position="1100"/>
        <end position="1119"/>
    </location>
</feature>
<dbReference type="OrthoDB" id="5876363at2759"/>
<feature type="region of interest" description="Disordered" evidence="15">
    <location>
        <begin position="70"/>
        <end position="118"/>
    </location>
</feature>
<organism evidence="19 20">
    <name type="scientific">Agrocybe chaxingu</name>
    <dbReference type="NCBI Taxonomy" id="84603"/>
    <lineage>
        <taxon>Eukaryota</taxon>
        <taxon>Fungi</taxon>
        <taxon>Dikarya</taxon>
        <taxon>Basidiomycota</taxon>
        <taxon>Agaricomycotina</taxon>
        <taxon>Agaricomycetes</taxon>
        <taxon>Agaricomycetidae</taxon>
        <taxon>Agaricales</taxon>
        <taxon>Agaricineae</taxon>
        <taxon>Strophariaceae</taxon>
        <taxon>Agrocybe</taxon>
    </lineage>
</organism>
<dbReference type="InterPro" id="IPR009000">
    <property type="entry name" value="Transl_B-barrel_sf"/>
</dbReference>
<name>A0A9W8N027_9AGAR</name>
<feature type="compositionally biased region" description="Low complexity" evidence="15">
    <location>
        <begin position="806"/>
        <end position="817"/>
    </location>
</feature>
<feature type="compositionally biased region" description="Polar residues" evidence="15">
    <location>
        <begin position="1258"/>
        <end position="1270"/>
    </location>
</feature>
<dbReference type="GO" id="GO:0001522">
    <property type="term" value="P:pseudouridine synthesis"/>
    <property type="evidence" value="ECO:0007669"/>
    <property type="project" value="InterPro"/>
</dbReference>
<feature type="compositionally biased region" description="Basic and acidic residues" evidence="15">
    <location>
        <begin position="176"/>
        <end position="198"/>
    </location>
</feature>
<evidence type="ECO:0000256" key="5">
    <source>
        <dbReference type="ARBA" id="ARBA00022771"/>
    </source>
</evidence>
<evidence type="ECO:0000256" key="14">
    <source>
        <dbReference type="PROSITE-ProRule" id="PRU00146"/>
    </source>
</evidence>
<feature type="region of interest" description="Disordered" evidence="15">
    <location>
        <begin position="575"/>
        <end position="693"/>
    </location>
</feature>
<evidence type="ECO:0000256" key="8">
    <source>
        <dbReference type="ARBA" id="ARBA00023242"/>
    </source>
</evidence>
<keyword evidence="5 14" id="KW-0863">Zinc-finger</keyword>
<keyword evidence="16" id="KW-0812">Transmembrane</keyword>
<dbReference type="CDD" id="cd06257">
    <property type="entry name" value="DnaJ"/>
    <property type="match status" value="1"/>
</dbReference>
<dbReference type="Gene3D" id="1.10.287.110">
    <property type="entry name" value="DnaJ domain"/>
    <property type="match status" value="1"/>
</dbReference>
<dbReference type="PROSITE" id="PS50076">
    <property type="entry name" value="DNAJ_2"/>
    <property type="match status" value="1"/>
</dbReference>
<evidence type="ECO:0000313" key="20">
    <source>
        <dbReference type="Proteomes" id="UP001148786"/>
    </source>
</evidence>
<accession>A0A9W8N027</accession>
<dbReference type="EMBL" id="JANKHO010000073">
    <property type="protein sequence ID" value="KAJ3515972.1"/>
    <property type="molecule type" value="Genomic_DNA"/>
</dbReference>
<dbReference type="InterPro" id="IPR007504">
    <property type="entry name" value="H/ACA_rnp_Gar1/Naf1"/>
</dbReference>
<keyword evidence="16" id="KW-1133">Transmembrane helix</keyword>
<evidence type="ECO:0000259" key="17">
    <source>
        <dbReference type="PROSITE" id="PS50016"/>
    </source>
</evidence>
<feature type="compositionally biased region" description="Basic and acidic residues" evidence="15">
    <location>
        <begin position="656"/>
        <end position="668"/>
    </location>
</feature>
<dbReference type="SUPFAM" id="SSF46565">
    <property type="entry name" value="Chaperone J-domain"/>
    <property type="match status" value="1"/>
</dbReference>
<feature type="compositionally biased region" description="Low complexity" evidence="15">
    <location>
        <begin position="625"/>
        <end position="641"/>
    </location>
</feature>
<evidence type="ECO:0000313" key="19">
    <source>
        <dbReference type="EMBL" id="KAJ3515972.1"/>
    </source>
</evidence>
<evidence type="ECO:0000256" key="11">
    <source>
        <dbReference type="ARBA" id="ARBA00040068"/>
    </source>
</evidence>
<dbReference type="GO" id="GO:0006357">
    <property type="term" value="P:regulation of transcription by RNA polymerase II"/>
    <property type="evidence" value="ECO:0007669"/>
    <property type="project" value="TreeGrafter"/>
</dbReference>
<dbReference type="GO" id="GO:0032221">
    <property type="term" value="C:Rpd3S complex"/>
    <property type="evidence" value="ECO:0007669"/>
    <property type="project" value="TreeGrafter"/>
</dbReference>
<dbReference type="GO" id="GO:0005730">
    <property type="term" value="C:nucleolus"/>
    <property type="evidence" value="ECO:0007669"/>
    <property type="project" value="UniProtKB-SubCell"/>
</dbReference>
<dbReference type="InterPro" id="IPR052819">
    <property type="entry name" value="Chromatin_regulatory_protein"/>
</dbReference>
<dbReference type="Pfam" id="PF00226">
    <property type="entry name" value="DnaJ"/>
    <property type="match status" value="1"/>
</dbReference>
<evidence type="ECO:0000256" key="2">
    <source>
        <dbReference type="ARBA" id="ARBA00022517"/>
    </source>
</evidence>
<feature type="compositionally biased region" description="Polar residues" evidence="15">
    <location>
        <begin position="157"/>
        <end position="172"/>
    </location>
</feature>
<dbReference type="SMART" id="SM00249">
    <property type="entry name" value="PHD"/>
    <property type="match status" value="2"/>
</dbReference>
<comment type="caution">
    <text evidence="19">The sequence shown here is derived from an EMBL/GenBank/DDBJ whole genome shotgun (WGS) entry which is preliminary data.</text>
</comment>
<evidence type="ECO:0000256" key="4">
    <source>
        <dbReference type="ARBA" id="ARBA00022723"/>
    </source>
</evidence>
<feature type="domain" description="PHD-type" evidence="17">
    <location>
        <begin position="215"/>
        <end position="262"/>
    </location>
</feature>
<dbReference type="CDD" id="cd15534">
    <property type="entry name" value="PHD2_PHF12_Rco1"/>
    <property type="match status" value="1"/>
</dbReference>
<feature type="region of interest" description="Disordered" evidence="15">
    <location>
        <begin position="1225"/>
        <end position="1296"/>
    </location>
</feature>
<evidence type="ECO:0000256" key="1">
    <source>
        <dbReference type="ARBA" id="ARBA00004604"/>
    </source>
</evidence>
<dbReference type="SUPFAM" id="SSF57903">
    <property type="entry name" value="FYVE/PHD zinc finger"/>
    <property type="match status" value="2"/>
</dbReference>
<evidence type="ECO:0000256" key="12">
    <source>
        <dbReference type="ARBA" id="ARBA00042224"/>
    </source>
</evidence>
<feature type="compositionally biased region" description="Gly residues" evidence="15">
    <location>
        <begin position="977"/>
        <end position="989"/>
    </location>
</feature>
<evidence type="ECO:0000256" key="13">
    <source>
        <dbReference type="ARBA" id="ARBA00067245"/>
    </source>
</evidence>
<feature type="compositionally biased region" description="Basic and acidic residues" evidence="15">
    <location>
        <begin position="764"/>
        <end position="789"/>
    </location>
</feature>
<dbReference type="GO" id="GO:0006364">
    <property type="term" value="P:rRNA processing"/>
    <property type="evidence" value="ECO:0007669"/>
    <property type="project" value="UniProtKB-KW"/>
</dbReference>
<dbReference type="PANTHER" id="PTHR47636:SF1">
    <property type="entry name" value="TRANSCRIPTIONAL REGULATORY PROTEIN RCO1"/>
    <property type="match status" value="1"/>
</dbReference>
<dbReference type="Pfam" id="PF04410">
    <property type="entry name" value="Gar1"/>
    <property type="match status" value="1"/>
</dbReference>
<evidence type="ECO:0000256" key="9">
    <source>
        <dbReference type="ARBA" id="ARBA00023274"/>
    </source>
</evidence>
<dbReference type="SUPFAM" id="SSF50447">
    <property type="entry name" value="Translation proteins"/>
    <property type="match status" value="1"/>
</dbReference>
<protein>
    <recommendedName>
        <fullName evidence="11">H/ACA ribonucleoprotein complex subunit GAR1</fullName>
    </recommendedName>
    <alternativeName>
        <fullName evidence="13">H/ACA ribonucleoprotein complex subunit gar1</fullName>
    </alternativeName>
    <alternativeName>
        <fullName evidence="12">snoRNP protein GAR1</fullName>
    </alternativeName>
</protein>
<keyword evidence="8" id="KW-0539">Nucleus</keyword>
<dbReference type="CDD" id="cd15535">
    <property type="entry name" value="PHD1_Rco1"/>
    <property type="match status" value="1"/>
</dbReference>
<keyword evidence="6" id="KW-0862">Zinc</keyword>
<dbReference type="PANTHER" id="PTHR47636">
    <property type="entry name" value="TRANSCRIPTIONAL REGULATORY PROTEIN RCO1"/>
    <property type="match status" value="1"/>
</dbReference>
<dbReference type="InterPro" id="IPR001965">
    <property type="entry name" value="Znf_PHD"/>
</dbReference>
<feature type="domain" description="J" evidence="18">
    <location>
        <begin position="1015"/>
        <end position="1080"/>
    </location>
</feature>
<dbReference type="GO" id="GO:0008270">
    <property type="term" value="F:zinc ion binding"/>
    <property type="evidence" value="ECO:0007669"/>
    <property type="project" value="UniProtKB-KW"/>
</dbReference>
<keyword evidence="9" id="KW-0687">Ribonucleoprotein</keyword>
<feature type="region of interest" description="Disordered" evidence="15">
    <location>
        <begin position="722"/>
        <end position="817"/>
    </location>
</feature>
<feature type="compositionally biased region" description="Basic and acidic residues" evidence="15">
    <location>
        <begin position="82"/>
        <end position="96"/>
    </location>
</feature>
<keyword evidence="3" id="KW-0698">rRNA processing</keyword>
<keyword evidence="2" id="KW-0690">Ribosome biogenesis</keyword>
<evidence type="ECO:0000256" key="6">
    <source>
        <dbReference type="ARBA" id="ARBA00022833"/>
    </source>
</evidence>
<evidence type="ECO:0000256" key="3">
    <source>
        <dbReference type="ARBA" id="ARBA00022552"/>
    </source>
</evidence>
<dbReference type="InterPro" id="IPR001623">
    <property type="entry name" value="DnaJ_domain"/>
</dbReference>
<evidence type="ECO:0000256" key="16">
    <source>
        <dbReference type="SAM" id="Phobius"/>
    </source>
</evidence>
<dbReference type="InterPro" id="IPR013083">
    <property type="entry name" value="Znf_RING/FYVE/PHD"/>
</dbReference>
<dbReference type="InterPro" id="IPR019787">
    <property type="entry name" value="Znf_PHD-finger"/>
</dbReference>
<proteinExistence type="inferred from homology"/>
<feature type="compositionally biased region" description="Basic residues" evidence="15">
    <location>
        <begin position="1287"/>
        <end position="1296"/>
    </location>
</feature>
<feature type="compositionally biased region" description="Polar residues" evidence="15">
    <location>
        <begin position="795"/>
        <end position="804"/>
    </location>
</feature>
<dbReference type="FunFam" id="2.40.10.230:FF:000001">
    <property type="entry name" value="H/ACA ribonucleoprotein complex subunit"/>
    <property type="match status" value="1"/>
</dbReference>
<gene>
    <name evidence="19" type="ORF">NLJ89_g1429</name>
</gene>
<comment type="similarity">
    <text evidence="10">Belongs to the GAR1 family.</text>
</comment>
<comment type="subcellular location">
    <subcellularLocation>
        <location evidence="1">Nucleus</location>
        <location evidence="1">Nucleolus</location>
    </subcellularLocation>
</comment>
<keyword evidence="16" id="KW-0472">Membrane</keyword>
<feature type="region of interest" description="Disordered" evidence="15">
    <location>
        <begin position="839"/>
        <end position="863"/>
    </location>
</feature>
<dbReference type="PROSITE" id="PS50016">
    <property type="entry name" value="ZF_PHD_2"/>
    <property type="match status" value="1"/>
</dbReference>
<evidence type="ECO:0000256" key="10">
    <source>
        <dbReference type="ARBA" id="ARBA00038293"/>
    </source>
</evidence>
<dbReference type="SMART" id="SM00271">
    <property type="entry name" value="DnaJ"/>
    <property type="match status" value="1"/>
</dbReference>
<dbReference type="InterPro" id="IPR036869">
    <property type="entry name" value="J_dom_sf"/>
</dbReference>
<feature type="compositionally biased region" description="Polar residues" evidence="15">
    <location>
        <begin position="669"/>
        <end position="679"/>
    </location>
</feature>
<evidence type="ECO:0000256" key="7">
    <source>
        <dbReference type="ARBA" id="ARBA00022884"/>
    </source>
</evidence>
<keyword evidence="7" id="KW-0694">RNA-binding</keyword>
<feature type="region of interest" description="Disordered" evidence="15">
    <location>
        <begin position="968"/>
        <end position="991"/>
    </location>
</feature>
<reference evidence="19" key="1">
    <citation type="submission" date="2022-07" db="EMBL/GenBank/DDBJ databases">
        <title>Genome Sequence of Agrocybe chaxingu.</title>
        <authorList>
            <person name="Buettner E."/>
        </authorList>
    </citation>
    <scope>NUCLEOTIDE SEQUENCE</scope>
    <source>
        <strain evidence="19">MP-N11</strain>
    </source>
</reference>
<keyword evidence="4" id="KW-0479">Metal-binding</keyword>
<dbReference type="Proteomes" id="UP001148786">
    <property type="component" value="Unassembled WGS sequence"/>
</dbReference>
<feature type="region of interest" description="Disordered" evidence="15">
    <location>
        <begin position="157"/>
        <end position="209"/>
    </location>
</feature>
<dbReference type="GO" id="GO:1990904">
    <property type="term" value="C:ribonucleoprotein complex"/>
    <property type="evidence" value="ECO:0007669"/>
    <property type="project" value="UniProtKB-KW"/>
</dbReference>
<dbReference type="Gene3D" id="3.30.40.10">
    <property type="entry name" value="Zinc/RING finger domain, C3HC4 (zinc finger)"/>
    <property type="match status" value="2"/>
</dbReference>
<dbReference type="InterPro" id="IPR011011">
    <property type="entry name" value="Znf_FYVE_PHD"/>
</dbReference>
<dbReference type="Gene3D" id="2.40.10.230">
    <property type="entry name" value="Probable tRNA pseudouridine synthase domain"/>
    <property type="match status" value="1"/>
</dbReference>